<dbReference type="InterPro" id="IPR050546">
    <property type="entry name" value="Glycosyl_Hydrlase_16"/>
</dbReference>
<evidence type="ECO:0000256" key="1">
    <source>
        <dbReference type="ARBA" id="ARBA00022729"/>
    </source>
</evidence>
<dbReference type="Proteomes" id="UP000654370">
    <property type="component" value="Unassembled WGS sequence"/>
</dbReference>
<evidence type="ECO:0000256" key="3">
    <source>
        <dbReference type="ARBA" id="ARBA00023295"/>
    </source>
</evidence>
<name>A0A8H7PNG5_MORIS</name>
<dbReference type="Gene3D" id="2.60.120.200">
    <property type="match status" value="1"/>
</dbReference>
<dbReference type="AlphaFoldDB" id="A0A8H7PNG5"/>
<dbReference type="InterPro" id="IPR000757">
    <property type="entry name" value="Beta-glucanase-like"/>
</dbReference>
<evidence type="ECO:0000313" key="7">
    <source>
        <dbReference type="Proteomes" id="UP000654370"/>
    </source>
</evidence>
<keyword evidence="7" id="KW-1185">Reference proteome</keyword>
<dbReference type="GO" id="GO:0005975">
    <property type="term" value="P:carbohydrate metabolic process"/>
    <property type="evidence" value="ECO:0007669"/>
    <property type="project" value="InterPro"/>
</dbReference>
<dbReference type="GO" id="GO:0004553">
    <property type="term" value="F:hydrolase activity, hydrolyzing O-glycosyl compounds"/>
    <property type="evidence" value="ECO:0007669"/>
    <property type="project" value="InterPro"/>
</dbReference>
<evidence type="ECO:0000259" key="5">
    <source>
        <dbReference type="PROSITE" id="PS51762"/>
    </source>
</evidence>
<reference evidence="6" key="1">
    <citation type="submission" date="2020-12" db="EMBL/GenBank/DDBJ databases">
        <title>Metabolic potential, ecology and presence of endohyphal bacteria is reflected in genomic diversity of Mucoromycotina.</title>
        <authorList>
            <person name="Muszewska A."/>
            <person name="Okrasinska A."/>
            <person name="Steczkiewicz K."/>
            <person name="Drgas O."/>
            <person name="Orlowska M."/>
            <person name="Perlinska-Lenart U."/>
            <person name="Aleksandrzak-Piekarczyk T."/>
            <person name="Szatraj K."/>
            <person name="Zielenkiewicz U."/>
            <person name="Pilsyk S."/>
            <person name="Malc E."/>
            <person name="Mieczkowski P."/>
            <person name="Kruszewska J.S."/>
            <person name="Biernat P."/>
            <person name="Pawlowska J."/>
        </authorList>
    </citation>
    <scope>NUCLEOTIDE SEQUENCE</scope>
    <source>
        <strain evidence="6">WA0000067209</strain>
    </source>
</reference>
<organism evidence="6 7">
    <name type="scientific">Mortierella isabellina</name>
    <name type="common">Filamentous fungus</name>
    <name type="synonym">Umbelopsis isabellina</name>
    <dbReference type="NCBI Taxonomy" id="91625"/>
    <lineage>
        <taxon>Eukaryota</taxon>
        <taxon>Fungi</taxon>
        <taxon>Fungi incertae sedis</taxon>
        <taxon>Mucoromycota</taxon>
        <taxon>Mucoromycotina</taxon>
        <taxon>Umbelopsidomycetes</taxon>
        <taxon>Umbelopsidales</taxon>
        <taxon>Umbelopsidaceae</taxon>
        <taxon>Umbelopsis</taxon>
    </lineage>
</organism>
<keyword evidence="2" id="KW-0378">Hydrolase</keyword>
<feature type="chain" id="PRO_5034551542" description="GH16 domain-containing protein" evidence="4">
    <location>
        <begin position="19"/>
        <end position="261"/>
    </location>
</feature>
<dbReference type="Pfam" id="PF00722">
    <property type="entry name" value="Glyco_hydro_16"/>
    <property type="match status" value="1"/>
</dbReference>
<dbReference type="EMBL" id="JAEPQZ010000009">
    <property type="protein sequence ID" value="KAG2177327.1"/>
    <property type="molecule type" value="Genomic_DNA"/>
</dbReference>
<dbReference type="PROSITE" id="PS51762">
    <property type="entry name" value="GH16_2"/>
    <property type="match status" value="1"/>
</dbReference>
<dbReference type="PANTHER" id="PTHR10963">
    <property type="entry name" value="GLYCOSYL HYDROLASE-RELATED"/>
    <property type="match status" value="1"/>
</dbReference>
<protein>
    <recommendedName>
        <fullName evidence="5">GH16 domain-containing protein</fullName>
    </recommendedName>
</protein>
<dbReference type="InterPro" id="IPR013320">
    <property type="entry name" value="ConA-like_dom_sf"/>
</dbReference>
<evidence type="ECO:0000256" key="4">
    <source>
        <dbReference type="SAM" id="SignalP"/>
    </source>
</evidence>
<keyword evidence="1 4" id="KW-0732">Signal</keyword>
<comment type="caution">
    <text evidence="6">The sequence shown here is derived from an EMBL/GenBank/DDBJ whole genome shotgun (WGS) entry which is preliminary data.</text>
</comment>
<dbReference type="OrthoDB" id="4781at2759"/>
<feature type="domain" description="GH16" evidence="5">
    <location>
        <begin position="30"/>
        <end position="249"/>
    </location>
</feature>
<dbReference type="PANTHER" id="PTHR10963:SF22">
    <property type="entry name" value="GLYCOSIDASE CRH2-RELATED"/>
    <property type="match status" value="1"/>
</dbReference>
<evidence type="ECO:0000313" key="6">
    <source>
        <dbReference type="EMBL" id="KAG2177327.1"/>
    </source>
</evidence>
<feature type="signal peptide" evidence="4">
    <location>
        <begin position="1"/>
        <end position="18"/>
    </location>
</feature>
<proteinExistence type="predicted"/>
<dbReference type="SUPFAM" id="SSF49899">
    <property type="entry name" value="Concanavalin A-like lectins/glucanases"/>
    <property type="match status" value="1"/>
</dbReference>
<keyword evidence="3" id="KW-0326">Glycosidase</keyword>
<evidence type="ECO:0000256" key="2">
    <source>
        <dbReference type="ARBA" id="ARBA00022801"/>
    </source>
</evidence>
<sequence length="261" mass="28718">MVSFKLSSVIALALAGSALNINAAAVGKRDGAAIDKRPSYTGVKAVDNCQSFTDNFDPNTDLHQHWEKMNNASTYSLTSDGLEMKILNPRGSGLGPGSLFSSKRLMQYGFIEAKMKSAPAGGLVTAFIFMSPNGDEIDWEWVGDEVQTAYYYQGIPDFSSADAKALKDQSTNYHTYGIDWQPDAITWYLDGEVYRKVTKESTYKDGEYHYPSEAAHVELGLWDASGSESTAAWAHGPINWSEHPDHVSAHVKYVKVDCYSS</sequence>
<accession>A0A8H7PNG5</accession>
<gene>
    <name evidence="6" type="ORF">INT43_007984</name>
</gene>